<dbReference type="PANTHER" id="PTHR30429:SF1">
    <property type="entry name" value="D-METHIONINE-BINDING LIPOPROTEIN METQ-RELATED"/>
    <property type="match status" value="1"/>
</dbReference>
<keyword evidence="4" id="KW-0564">Palmitate</keyword>
<dbReference type="Gene3D" id="3.40.190.10">
    <property type="entry name" value="Periplasmic binding protein-like II"/>
    <property type="match status" value="2"/>
</dbReference>
<keyword evidence="3" id="KW-0472">Membrane</keyword>
<evidence type="ECO:0000313" key="9">
    <source>
        <dbReference type="EMBL" id="MFO3716564.1"/>
    </source>
</evidence>
<organism evidence="9 10">
    <name type="scientific">Anaerococcus cruorum</name>
    <dbReference type="NCBI Taxonomy" id="3115617"/>
    <lineage>
        <taxon>Bacteria</taxon>
        <taxon>Bacillati</taxon>
        <taxon>Bacillota</taxon>
        <taxon>Tissierellia</taxon>
        <taxon>Tissierellales</taxon>
        <taxon>Peptoniphilaceae</taxon>
        <taxon>Anaerococcus</taxon>
    </lineage>
</organism>
<keyword evidence="10" id="KW-1185">Reference proteome</keyword>
<feature type="compositionally biased region" description="Basic and acidic residues" evidence="7">
    <location>
        <begin position="31"/>
        <end position="47"/>
    </location>
</feature>
<dbReference type="PANTHER" id="PTHR30429">
    <property type="entry name" value="D-METHIONINE-BINDING LIPOPROTEIN METQ"/>
    <property type="match status" value="1"/>
</dbReference>
<dbReference type="PROSITE" id="PS51257">
    <property type="entry name" value="PROKAR_LIPOPROTEIN"/>
    <property type="match status" value="1"/>
</dbReference>
<gene>
    <name evidence="9" type="ORF">ACCQ40_07320</name>
</gene>
<comment type="subcellular location">
    <subcellularLocation>
        <location evidence="1">Membrane</location>
        <topology evidence="1">Lipid-anchor</topology>
    </subcellularLocation>
</comment>
<feature type="signal peptide" evidence="8">
    <location>
        <begin position="1"/>
        <end position="27"/>
    </location>
</feature>
<dbReference type="Proteomes" id="UP001638015">
    <property type="component" value="Unassembled WGS sequence"/>
</dbReference>
<evidence type="ECO:0000256" key="5">
    <source>
        <dbReference type="ARBA" id="ARBA00023288"/>
    </source>
</evidence>
<sequence length="292" mass="32045">MNIIKKSALALSLLVGLAGCSSNNEQAANKDAADTAPETKVEEKTDSEPIKIGVVGEKNEVWEEVIKRYEEGTGKKAELVRFSDYTQPNEALASGDIDVNSFQHYLFLGEYNKEQGEEKLVAIGDTMLAPIGFFSNQIKSLDELEDGAKVAIPNDPTNGPRALFLLQEQGLIKVNGEPGDLITVDDITENSKNLEFIEMDAAQTARALDDVAIAAVNDNYALDAGLSPSQDAICLEDPYGTGTKIYVNVIAARKEDADNEDYKELVKYYQTEETKADYEKYTNGAWIPAWED</sequence>
<feature type="chain" id="PRO_5046128123" description="Lipoprotein" evidence="8">
    <location>
        <begin position="28"/>
        <end position="292"/>
    </location>
</feature>
<evidence type="ECO:0000256" key="1">
    <source>
        <dbReference type="ARBA" id="ARBA00004635"/>
    </source>
</evidence>
<dbReference type="SUPFAM" id="SSF53850">
    <property type="entry name" value="Periplasmic binding protein-like II"/>
    <property type="match status" value="1"/>
</dbReference>
<accession>A0ABW9MXP6</accession>
<dbReference type="PIRSF" id="PIRSF002854">
    <property type="entry name" value="MetQ"/>
    <property type="match status" value="1"/>
</dbReference>
<comment type="similarity">
    <text evidence="6">Belongs to the nlpA lipoprotein family.</text>
</comment>
<name>A0ABW9MXP6_9FIRM</name>
<reference evidence="9 10" key="1">
    <citation type="journal article" date="2025" name="Anaerobe">
        <title>Description of Anaerococcus kampingiae sp. nov., Anaerococcus groningensis sp. nov., Anaerococcus martiniensis sp. nov., and Anaerococcus cruorum sp. nov., isolated from human clinical specimens.</title>
        <authorList>
            <person name="Boiten K.E."/>
            <person name="Meijer J."/>
            <person name="van Wezel E.M."/>
            <person name="Veloo A.C.M."/>
        </authorList>
    </citation>
    <scope>NUCLEOTIDE SEQUENCE [LARGE SCALE GENOMIC DNA]</scope>
    <source>
        <strain evidence="9 10">ENR1039</strain>
    </source>
</reference>
<keyword evidence="5 6" id="KW-0449">Lipoprotein</keyword>
<feature type="region of interest" description="Disordered" evidence="7">
    <location>
        <begin position="26"/>
        <end position="47"/>
    </location>
</feature>
<keyword evidence="2 8" id="KW-0732">Signal</keyword>
<dbReference type="InterPro" id="IPR004872">
    <property type="entry name" value="Lipoprotein_NlpA"/>
</dbReference>
<dbReference type="Pfam" id="PF03180">
    <property type="entry name" value="Lipoprotein_9"/>
    <property type="match status" value="1"/>
</dbReference>
<evidence type="ECO:0000256" key="8">
    <source>
        <dbReference type="SAM" id="SignalP"/>
    </source>
</evidence>
<evidence type="ECO:0000256" key="4">
    <source>
        <dbReference type="ARBA" id="ARBA00023139"/>
    </source>
</evidence>
<evidence type="ECO:0000313" key="10">
    <source>
        <dbReference type="Proteomes" id="UP001638015"/>
    </source>
</evidence>
<proteinExistence type="inferred from homology"/>
<evidence type="ECO:0000256" key="7">
    <source>
        <dbReference type="SAM" id="MobiDB-lite"/>
    </source>
</evidence>
<evidence type="ECO:0000256" key="2">
    <source>
        <dbReference type="ARBA" id="ARBA00022729"/>
    </source>
</evidence>
<dbReference type="RefSeq" id="WP_394019027.1">
    <property type="nucleotide sequence ID" value="NZ_JBGMEH010000008.1"/>
</dbReference>
<protein>
    <recommendedName>
        <fullName evidence="6">Lipoprotein</fullName>
    </recommendedName>
</protein>
<evidence type="ECO:0000256" key="6">
    <source>
        <dbReference type="PIRNR" id="PIRNR002854"/>
    </source>
</evidence>
<dbReference type="EMBL" id="JBGMEH010000008">
    <property type="protein sequence ID" value="MFO3716564.1"/>
    <property type="molecule type" value="Genomic_DNA"/>
</dbReference>
<evidence type="ECO:0000256" key="3">
    <source>
        <dbReference type="ARBA" id="ARBA00023136"/>
    </source>
</evidence>
<comment type="caution">
    <text evidence="9">The sequence shown here is derived from an EMBL/GenBank/DDBJ whole genome shotgun (WGS) entry which is preliminary data.</text>
</comment>
<dbReference type="CDD" id="cd13596">
    <property type="entry name" value="PBP2_lipoprotein_GmpC"/>
    <property type="match status" value="1"/>
</dbReference>